<evidence type="ECO:0000259" key="8">
    <source>
        <dbReference type="PROSITE" id="PS50011"/>
    </source>
</evidence>
<feature type="transmembrane region" description="Helical" evidence="7">
    <location>
        <begin position="453"/>
        <end position="479"/>
    </location>
</feature>
<dbReference type="PROSITE" id="PS00107">
    <property type="entry name" value="PROTEIN_KINASE_ATP"/>
    <property type="match status" value="1"/>
</dbReference>
<dbReference type="InterPro" id="IPR025241">
    <property type="entry name" value="DUF4190"/>
</dbReference>
<gene>
    <name evidence="9" type="ORF">BJY14_002027</name>
</gene>
<dbReference type="PANTHER" id="PTHR43289">
    <property type="entry name" value="MITOGEN-ACTIVATED PROTEIN KINASE KINASE KINASE 20-RELATED"/>
    <property type="match status" value="1"/>
</dbReference>
<proteinExistence type="predicted"/>
<feature type="region of interest" description="Disordered" evidence="6">
    <location>
        <begin position="263"/>
        <end position="307"/>
    </location>
</feature>
<keyword evidence="10" id="KW-1185">Reference proteome</keyword>
<evidence type="ECO:0000256" key="6">
    <source>
        <dbReference type="SAM" id="MobiDB-lite"/>
    </source>
</evidence>
<dbReference type="AlphaFoldDB" id="A0A7Y9JG77"/>
<feature type="compositionally biased region" description="Low complexity" evidence="6">
    <location>
        <begin position="375"/>
        <end position="400"/>
    </location>
</feature>
<evidence type="ECO:0000313" key="9">
    <source>
        <dbReference type="EMBL" id="NYD46044.1"/>
    </source>
</evidence>
<dbReference type="PROSITE" id="PS50011">
    <property type="entry name" value="PROTEIN_KINASE_DOM"/>
    <property type="match status" value="1"/>
</dbReference>
<keyword evidence="2 5" id="KW-0547">Nucleotide-binding</keyword>
<dbReference type="InterPro" id="IPR008271">
    <property type="entry name" value="Ser/Thr_kinase_AS"/>
</dbReference>
<accession>A0A7Y9JG77</accession>
<feature type="transmembrane region" description="Helical" evidence="7">
    <location>
        <begin position="412"/>
        <end position="441"/>
    </location>
</feature>
<dbReference type="Pfam" id="PF13828">
    <property type="entry name" value="DUF4190"/>
    <property type="match status" value="1"/>
</dbReference>
<dbReference type="InterPro" id="IPR000719">
    <property type="entry name" value="Prot_kinase_dom"/>
</dbReference>
<dbReference type="GO" id="GO:0005524">
    <property type="term" value="F:ATP binding"/>
    <property type="evidence" value="ECO:0007669"/>
    <property type="project" value="UniProtKB-UniRule"/>
</dbReference>
<evidence type="ECO:0000313" key="10">
    <source>
        <dbReference type="Proteomes" id="UP000529783"/>
    </source>
</evidence>
<evidence type="ECO:0000256" key="7">
    <source>
        <dbReference type="SAM" id="Phobius"/>
    </source>
</evidence>
<evidence type="ECO:0000256" key="5">
    <source>
        <dbReference type="PROSITE-ProRule" id="PRU10141"/>
    </source>
</evidence>
<evidence type="ECO:0000256" key="4">
    <source>
        <dbReference type="ARBA" id="ARBA00022840"/>
    </source>
</evidence>
<feature type="binding site" evidence="5">
    <location>
        <position position="43"/>
    </location>
    <ligand>
        <name>ATP</name>
        <dbReference type="ChEBI" id="CHEBI:30616"/>
    </ligand>
</feature>
<keyword evidence="7" id="KW-0472">Membrane</keyword>
<dbReference type="InterPro" id="IPR017441">
    <property type="entry name" value="Protein_kinase_ATP_BS"/>
</dbReference>
<dbReference type="SMART" id="SM00220">
    <property type="entry name" value="S_TKc"/>
    <property type="match status" value="1"/>
</dbReference>
<protein>
    <recommendedName>
        <fullName evidence="8">Protein kinase domain-containing protein</fullName>
    </recommendedName>
</protein>
<dbReference type="SUPFAM" id="SSF56112">
    <property type="entry name" value="Protein kinase-like (PK-like)"/>
    <property type="match status" value="1"/>
</dbReference>
<keyword evidence="1" id="KW-0808">Transferase</keyword>
<dbReference type="PROSITE" id="PS00108">
    <property type="entry name" value="PROTEIN_KINASE_ST"/>
    <property type="match status" value="1"/>
</dbReference>
<feature type="region of interest" description="Disordered" evidence="6">
    <location>
        <begin position="375"/>
        <end position="404"/>
    </location>
</feature>
<organism evidence="9 10">
    <name type="scientific">Actinomadura luteofluorescens</name>
    <dbReference type="NCBI Taxonomy" id="46163"/>
    <lineage>
        <taxon>Bacteria</taxon>
        <taxon>Bacillati</taxon>
        <taxon>Actinomycetota</taxon>
        <taxon>Actinomycetes</taxon>
        <taxon>Streptosporangiales</taxon>
        <taxon>Thermomonosporaceae</taxon>
        <taxon>Actinomadura</taxon>
    </lineage>
</organism>
<dbReference type="CDD" id="cd14014">
    <property type="entry name" value="STKc_PknB_like"/>
    <property type="match status" value="1"/>
</dbReference>
<dbReference type="InterPro" id="IPR011009">
    <property type="entry name" value="Kinase-like_dom_sf"/>
</dbReference>
<dbReference type="Gene3D" id="1.10.510.10">
    <property type="entry name" value="Transferase(Phosphotransferase) domain 1"/>
    <property type="match status" value="1"/>
</dbReference>
<dbReference type="Proteomes" id="UP000529783">
    <property type="component" value="Unassembled WGS sequence"/>
</dbReference>
<keyword evidence="7" id="KW-1133">Transmembrane helix</keyword>
<dbReference type="Gene3D" id="3.30.200.20">
    <property type="entry name" value="Phosphorylase Kinase, domain 1"/>
    <property type="match status" value="1"/>
</dbReference>
<dbReference type="Pfam" id="PF00069">
    <property type="entry name" value="Pkinase"/>
    <property type="match status" value="1"/>
</dbReference>
<evidence type="ECO:0000256" key="3">
    <source>
        <dbReference type="ARBA" id="ARBA00022777"/>
    </source>
</evidence>
<keyword evidence="4 5" id="KW-0067">ATP-binding</keyword>
<dbReference type="PANTHER" id="PTHR43289:SF34">
    <property type="entry name" value="SERINE_THREONINE-PROTEIN KINASE YBDM-RELATED"/>
    <property type="match status" value="1"/>
</dbReference>
<reference evidence="9 10" key="1">
    <citation type="submission" date="2020-07" db="EMBL/GenBank/DDBJ databases">
        <title>Sequencing the genomes of 1000 actinobacteria strains.</title>
        <authorList>
            <person name="Klenk H.-P."/>
        </authorList>
    </citation>
    <scope>NUCLEOTIDE SEQUENCE [LARGE SCALE GENOMIC DNA]</scope>
    <source>
        <strain evidence="9 10">DSM 40398</strain>
    </source>
</reference>
<sequence>MSVPHADLPERIGPYRVVDRLGEGGMGTVYAGLDASGRKVALKVIRREYAADRQYRARFEAEVAAAKRVRPFCTAPVLDADPGADPPYLVTEFVNGPSLDDAVAKEGPLRGADLEAVAVGIATALTAIHDAGVVHRDLKPANVLLSTFGPRVIDFGIARSLDGTRLTATGGIVGTPAFMAPEQLDGRGATPASDVFAWGATVAFAARGGPCFGGNSLPAVIHQIISGEPDLGGLDGTLLEAVRAALAKDPARRPSAQSLLDGLISSGVRRPAPSTQDTQAPRRHRAETPAPPHTEAPPHSQTPGTHAPALAAGEAAALVEGQYRQAAQAGDPAAMRNLAVLLGGQGRTAEAESWHRYADAIDARQGVYQQPTGYQHQTGYQQQTGYQGHPTQAPHQYQPAHHPHAKPPMNSLAIYAVSMGAVGLITCGLPSIPAIVAGHMAWVRLRRSGERGLGLAVTGIALGWIMVAFWALVAFGAALPDEN</sequence>
<keyword evidence="7" id="KW-0812">Transmembrane</keyword>
<evidence type="ECO:0000256" key="2">
    <source>
        <dbReference type="ARBA" id="ARBA00022741"/>
    </source>
</evidence>
<feature type="domain" description="Protein kinase" evidence="8">
    <location>
        <begin position="15"/>
        <end position="268"/>
    </location>
</feature>
<comment type="caution">
    <text evidence="9">The sequence shown here is derived from an EMBL/GenBank/DDBJ whole genome shotgun (WGS) entry which is preliminary data.</text>
</comment>
<dbReference type="GO" id="GO:0004674">
    <property type="term" value="F:protein serine/threonine kinase activity"/>
    <property type="evidence" value="ECO:0007669"/>
    <property type="project" value="TreeGrafter"/>
</dbReference>
<name>A0A7Y9JG77_9ACTN</name>
<evidence type="ECO:0000256" key="1">
    <source>
        <dbReference type="ARBA" id="ARBA00022679"/>
    </source>
</evidence>
<dbReference type="RefSeq" id="WP_179843361.1">
    <property type="nucleotide sequence ID" value="NZ_JACCBA010000001.1"/>
</dbReference>
<dbReference type="EMBL" id="JACCBA010000001">
    <property type="protein sequence ID" value="NYD46044.1"/>
    <property type="molecule type" value="Genomic_DNA"/>
</dbReference>
<keyword evidence="3" id="KW-0418">Kinase</keyword>